<dbReference type="SUPFAM" id="SSF50978">
    <property type="entry name" value="WD40 repeat-like"/>
    <property type="match status" value="1"/>
</dbReference>
<dbReference type="PANTHER" id="PTHR44489:SF11">
    <property type="entry name" value="WD REPEAT DOMAIN 86"/>
    <property type="match status" value="1"/>
</dbReference>
<reference evidence="5 6" key="1">
    <citation type="journal article" date="2013" name="PLoS Genet.">
        <title>Distinctive expansion of potential virulence genes in the genome of the oomycete fish pathogen Saprolegnia parasitica.</title>
        <authorList>
            <person name="Jiang R.H."/>
            <person name="de Bruijn I."/>
            <person name="Haas B.J."/>
            <person name="Belmonte R."/>
            <person name="Lobach L."/>
            <person name="Christie J."/>
            <person name="van den Ackerveken G."/>
            <person name="Bottin A."/>
            <person name="Bulone V."/>
            <person name="Diaz-Moreno S.M."/>
            <person name="Dumas B."/>
            <person name="Fan L."/>
            <person name="Gaulin E."/>
            <person name="Govers F."/>
            <person name="Grenville-Briggs L.J."/>
            <person name="Horner N.R."/>
            <person name="Levin J.Z."/>
            <person name="Mammella M."/>
            <person name="Meijer H.J."/>
            <person name="Morris P."/>
            <person name="Nusbaum C."/>
            <person name="Oome S."/>
            <person name="Phillips A.J."/>
            <person name="van Rooyen D."/>
            <person name="Rzeszutek E."/>
            <person name="Saraiva M."/>
            <person name="Secombes C.J."/>
            <person name="Seidl M.F."/>
            <person name="Snel B."/>
            <person name="Stassen J.H."/>
            <person name="Sykes S."/>
            <person name="Tripathy S."/>
            <person name="van den Berg H."/>
            <person name="Vega-Arreguin J.C."/>
            <person name="Wawra S."/>
            <person name="Young S.K."/>
            <person name="Zeng Q."/>
            <person name="Dieguez-Uribeondo J."/>
            <person name="Russ C."/>
            <person name="Tyler B.M."/>
            <person name="van West P."/>
        </authorList>
    </citation>
    <scope>NUCLEOTIDE SEQUENCE [LARGE SCALE GENOMIC DNA]</scope>
    <source>
        <strain evidence="5 6">CBS 223.65</strain>
    </source>
</reference>
<feature type="compositionally biased region" description="Low complexity" evidence="4">
    <location>
        <begin position="1"/>
        <end position="15"/>
    </location>
</feature>
<dbReference type="AlphaFoldDB" id="A0A067CFV3"/>
<dbReference type="InterPro" id="IPR036322">
    <property type="entry name" value="WD40_repeat_dom_sf"/>
</dbReference>
<dbReference type="PROSITE" id="PS00678">
    <property type="entry name" value="WD_REPEATS_1"/>
    <property type="match status" value="1"/>
</dbReference>
<dbReference type="VEuPathDB" id="FungiDB:SPRG_09378"/>
<dbReference type="OrthoDB" id="59941at2759"/>
<feature type="region of interest" description="Disordered" evidence="4">
    <location>
        <begin position="1"/>
        <end position="31"/>
    </location>
</feature>
<accession>A0A067CFV3</accession>
<keyword evidence="1 3" id="KW-0853">WD repeat</keyword>
<evidence type="ECO:0000256" key="2">
    <source>
        <dbReference type="ARBA" id="ARBA00022737"/>
    </source>
</evidence>
<dbReference type="GeneID" id="24131545"/>
<dbReference type="KEGG" id="spar:SPRG_09378"/>
<dbReference type="PANTHER" id="PTHR44489">
    <property type="match status" value="1"/>
</dbReference>
<protein>
    <recommendedName>
        <fullName evidence="7">C3H1-type domain-containing protein</fullName>
    </recommendedName>
</protein>
<evidence type="ECO:0000256" key="1">
    <source>
        <dbReference type="ARBA" id="ARBA00022574"/>
    </source>
</evidence>
<dbReference type="PROSITE" id="PS50082">
    <property type="entry name" value="WD_REPEATS_2"/>
    <property type="match status" value="2"/>
</dbReference>
<dbReference type="InterPro" id="IPR015943">
    <property type="entry name" value="WD40/YVTN_repeat-like_dom_sf"/>
</dbReference>
<dbReference type="InterPro" id="IPR044715">
    <property type="entry name" value="WDR86-like"/>
</dbReference>
<dbReference type="InterPro" id="IPR020472">
    <property type="entry name" value="WD40_PAC1"/>
</dbReference>
<dbReference type="SMART" id="SM00320">
    <property type="entry name" value="WD40"/>
    <property type="match status" value="5"/>
</dbReference>
<evidence type="ECO:0000256" key="4">
    <source>
        <dbReference type="SAM" id="MobiDB-lite"/>
    </source>
</evidence>
<feature type="repeat" description="WD" evidence="3">
    <location>
        <begin position="232"/>
        <end position="269"/>
    </location>
</feature>
<sequence>MYGNNRGRNNQFGNNDRGGRGGRGRGGRNNNYSGGNRFAHCEICTFHLDDRCQRDNCRAPHFLKRLGMASGHNGTVRDVALWGQQAFTASSDGTLRLWALDSMKEAAVIPQCKIEIDTLPVEKSKKVTEGVSSLLLESPFLFVGYEEQTPAIPDVPVGRIQCWNLENPSMPPMELAQSAEMPFAMYRNVTSLAMAKHPATGAPIIFSGGADGRIAYWMFDAATNAFTCAGVMEGHALAITRLKVVQLGATTALISSSRDHTIRIWDVATYKCGTVLSRATGGHANIVLDIEIWVSNGEPFLISSGYDQQIIVWQLSPPFAVMYTETLDSPALALCTTTDAVDGPLLLLGHDDGSIVIKELPSFKYKTVFGKTQTNVGHTDAVRRIVPGPAHTFFTTSGDRKMMAWQVTGKIADIQS</sequence>
<dbReference type="InterPro" id="IPR019775">
    <property type="entry name" value="WD40_repeat_CS"/>
</dbReference>
<keyword evidence="2" id="KW-0677">Repeat</keyword>
<evidence type="ECO:0000313" key="6">
    <source>
        <dbReference type="Proteomes" id="UP000030745"/>
    </source>
</evidence>
<dbReference type="InterPro" id="IPR001680">
    <property type="entry name" value="WD40_rpt"/>
</dbReference>
<dbReference type="Proteomes" id="UP000030745">
    <property type="component" value="Unassembled WGS sequence"/>
</dbReference>
<evidence type="ECO:0000313" key="5">
    <source>
        <dbReference type="EMBL" id="KDO25436.1"/>
    </source>
</evidence>
<proteinExistence type="predicted"/>
<dbReference type="Gene3D" id="2.130.10.10">
    <property type="entry name" value="YVTN repeat-like/Quinoprotein amine dehydrogenase"/>
    <property type="match status" value="2"/>
</dbReference>
<dbReference type="Pfam" id="PF00400">
    <property type="entry name" value="WD40"/>
    <property type="match status" value="3"/>
</dbReference>
<name>A0A067CFV3_SAPPC</name>
<organism evidence="5 6">
    <name type="scientific">Saprolegnia parasitica (strain CBS 223.65)</name>
    <dbReference type="NCBI Taxonomy" id="695850"/>
    <lineage>
        <taxon>Eukaryota</taxon>
        <taxon>Sar</taxon>
        <taxon>Stramenopiles</taxon>
        <taxon>Oomycota</taxon>
        <taxon>Saprolegniomycetes</taxon>
        <taxon>Saprolegniales</taxon>
        <taxon>Saprolegniaceae</taxon>
        <taxon>Saprolegnia</taxon>
    </lineage>
</organism>
<evidence type="ECO:0008006" key="7">
    <source>
        <dbReference type="Google" id="ProtNLM"/>
    </source>
</evidence>
<dbReference type="STRING" id="695850.A0A067CFV3"/>
<dbReference type="EMBL" id="KK583232">
    <property type="protein sequence ID" value="KDO25436.1"/>
    <property type="molecule type" value="Genomic_DNA"/>
</dbReference>
<evidence type="ECO:0000256" key="3">
    <source>
        <dbReference type="PROSITE-ProRule" id="PRU00221"/>
    </source>
</evidence>
<feature type="repeat" description="WD" evidence="3">
    <location>
        <begin position="69"/>
        <end position="108"/>
    </location>
</feature>
<dbReference type="RefSeq" id="XP_012203862.1">
    <property type="nucleotide sequence ID" value="XM_012348472.1"/>
</dbReference>
<feature type="non-terminal residue" evidence="5">
    <location>
        <position position="1"/>
    </location>
</feature>
<keyword evidence="6" id="KW-1185">Reference proteome</keyword>
<gene>
    <name evidence="5" type="ORF">SPRG_09378</name>
</gene>
<dbReference type="OMA" id="LATYQCV"/>
<dbReference type="PROSITE" id="PS50294">
    <property type="entry name" value="WD_REPEATS_REGION"/>
    <property type="match status" value="1"/>
</dbReference>
<dbReference type="PRINTS" id="PR00320">
    <property type="entry name" value="GPROTEINBRPT"/>
</dbReference>